<dbReference type="GO" id="GO:0005158">
    <property type="term" value="F:insulin receptor binding"/>
    <property type="evidence" value="ECO:0007669"/>
    <property type="project" value="InterPro"/>
</dbReference>
<dbReference type="PANTHER" id="PTHR10614">
    <property type="entry name" value="INSULIN RECEPTOR SUBSTRATE"/>
    <property type="match status" value="1"/>
</dbReference>
<dbReference type="EMBL" id="CAAE01014622">
    <property type="protein sequence ID" value="CAG00993.1"/>
    <property type="molecule type" value="Genomic_DNA"/>
</dbReference>
<dbReference type="InterPro" id="IPR039011">
    <property type="entry name" value="IRS"/>
</dbReference>
<dbReference type="OrthoDB" id="946068at2759"/>
<protein>
    <submittedName>
        <fullName evidence="2">(spotted green pufferfish) hypothetical protein</fullName>
    </submittedName>
</protein>
<dbReference type="PANTHER" id="PTHR10614:SF7">
    <property type="entry name" value="INSULIN RECEPTOR SUBSTRATE 2"/>
    <property type="match status" value="1"/>
</dbReference>
<dbReference type="GO" id="GO:0005886">
    <property type="term" value="C:plasma membrane"/>
    <property type="evidence" value="ECO:0007669"/>
    <property type="project" value="TreeGrafter"/>
</dbReference>
<feature type="non-terminal residue" evidence="2">
    <location>
        <position position="88"/>
    </location>
</feature>
<feature type="compositionally biased region" description="Low complexity" evidence="1">
    <location>
        <begin position="77"/>
        <end position="88"/>
    </location>
</feature>
<evidence type="ECO:0000313" key="2">
    <source>
        <dbReference type="EMBL" id="CAG00993.1"/>
    </source>
</evidence>
<dbReference type="AlphaFoldDB" id="Q4SED9"/>
<proteinExistence type="predicted"/>
<dbReference type="HOGENOM" id="CLU_004902_2_0_1"/>
<dbReference type="GO" id="GO:0043548">
    <property type="term" value="F:phosphatidylinositol 3-kinase binding"/>
    <property type="evidence" value="ECO:0007669"/>
    <property type="project" value="TreeGrafter"/>
</dbReference>
<accession>Q4SED9</accession>
<reference evidence="2" key="2">
    <citation type="submission" date="2004-02" db="EMBL/GenBank/DDBJ databases">
        <authorList>
            <consortium name="Genoscope"/>
            <consortium name="Whitehead Institute Centre for Genome Research"/>
        </authorList>
    </citation>
    <scope>NUCLEOTIDE SEQUENCE</scope>
</reference>
<organism evidence="2">
    <name type="scientific">Tetraodon nigroviridis</name>
    <name type="common">Spotted green pufferfish</name>
    <name type="synonym">Chelonodon nigroviridis</name>
    <dbReference type="NCBI Taxonomy" id="99883"/>
    <lineage>
        <taxon>Eukaryota</taxon>
        <taxon>Metazoa</taxon>
        <taxon>Chordata</taxon>
        <taxon>Craniata</taxon>
        <taxon>Vertebrata</taxon>
        <taxon>Euteleostomi</taxon>
        <taxon>Actinopterygii</taxon>
        <taxon>Neopterygii</taxon>
        <taxon>Teleostei</taxon>
        <taxon>Neoteleostei</taxon>
        <taxon>Acanthomorphata</taxon>
        <taxon>Eupercaria</taxon>
        <taxon>Tetraodontiformes</taxon>
        <taxon>Tetradontoidea</taxon>
        <taxon>Tetraodontidae</taxon>
        <taxon>Tetraodon</taxon>
    </lineage>
</organism>
<dbReference type="KEGG" id="tng:GSTEN00019602G001"/>
<comment type="caution">
    <text evidence="2">The sequence shown here is derived from an EMBL/GenBank/DDBJ whole genome shotgun (WGS) entry which is preliminary data.</text>
</comment>
<dbReference type="GO" id="GO:0005829">
    <property type="term" value="C:cytosol"/>
    <property type="evidence" value="ECO:0007669"/>
    <property type="project" value="TreeGrafter"/>
</dbReference>
<reference evidence="2" key="1">
    <citation type="journal article" date="2004" name="Nature">
        <title>Genome duplication in the teleost fish Tetraodon nigroviridis reveals the early vertebrate proto-karyotype.</title>
        <authorList>
            <person name="Jaillon O."/>
            <person name="Aury J.-M."/>
            <person name="Brunet F."/>
            <person name="Petit J.-L."/>
            <person name="Stange-Thomann N."/>
            <person name="Mauceli E."/>
            <person name="Bouneau L."/>
            <person name="Fischer C."/>
            <person name="Ozouf-Costaz C."/>
            <person name="Bernot A."/>
            <person name="Nicaud S."/>
            <person name="Jaffe D."/>
            <person name="Fisher S."/>
            <person name="Lutfalla G."/>
            <person name="Dossat C."/>
            <person name="Segurens B."/>
            <person name="Dasilva C."/>
            <person name="Salanoubat M."/>
            <person name="Levy M."/>
            <person name="Boudet N."/>
            <person name="Castellano S."/>
            <person name="Anthouard V."/>
            <person name="Jubin C."/>
            <person name="Castelli V."/>
            <person name="Katinka M."/>
            <person name="Vacherie B."/>
            <person name="Biemont C."/>
            <person name="Skalli Z."/>
            <person name="Cattolico L."/>
            <person name="Poulain J."/>
            <person name="De Berardinis V."/>
            <person name="Cruaud C."/>
            <person name="Duprat S."/>
            <person name="Brottier P."/>
            <person name="Coutanceau J.-P."/>
            <person name="Gouzy J."/>
            <person name="Parra G."/>
            <person name="Lardier G."/>
            <person name="Chapple C."/>
            <person name="McKernan K.J."/>
            <person name="McEwan P."/>
            <person name="Bosak S."/>
            <person name="Kellis M."/>
            <person name="Volff J.-N."/>
            <person name="Guigo R."/>
            <person name="Zody M.C."/>
            <person name="Mesirov J."/>
            <person name="Lindblad-Toh K."/>
            <person name="Birren B."/>
            <person name="Nusbaum C."/>
            <person name="Kahn D."/>
            <person name="Robinson-Rechavi M."/>
            <person name="Laudet V."/>
            <person name="Schachter V."/>
            <person name="Quetier F."/>
            <person name="Saurin W."/>
            <person name="Scarpelli C."/>
            <person name="Wincker P."/>
            <person name="Lander E.S."/>
            <person name="Weissenbach J."/>
            <person name="Roest Crollius H."/>
        </authorList>
    </citation>
    <scope>NUCLEOTIDE SEQUENCE [LARGE SCALE GENOMIC DNA]</scope>
</reference>
<dbReference type="GO" id="GO:0008286">
    <property type="term" value="P:insulin receptor signaling pathway"/>
    <property type="evidence" value="ECO:0007669"/>
    <property type="project" value="InterPro"/>
</dbReference>
<sequence>MERRIQLQDKGVPESIGVFLIGTASSTLDPDCSAKVIRANLQGRRRHSSETFSSTATVTPVFPSFARGDAMKRHSSVENISSRSSEGS</sequence>
<name>Q4SED9_TETNG</name>
<feature type="region of interest" description="Disordered" evidence="1">
    <location>
        <begin position="69"/>
        <end position="88"/>
    </location>
</feature>
<gene>
    <name evidence="2" type="ORF">GSTENG00019602001</name>
</gene>
<evidence type="ECO:0000256" key="1">
    <source>
        <dbReference type="SAM" id="MobiDB-lite"/>
    </source>
</evidence>